<keyword evidence="1" id="KW-0732">Signal</keyword>
<proteinExistence type="predicted"/>
<dbReference type="RefSeq" id="WP_096427530.1">
    <property type="nucleotide sequence ID" value="NZ_AP018042.1"/>
</dbReference>
<feature type="signal peptide" evidence="1">
    <location>
        <begin position="1"/>
        <end position="19"/>
    </location>
</feature>
<reference evidence="4" key="2">
    <citation type="journal article" date="2020" name="Antonie Van Leeuwenhoek">
        <title>Labilibaculum antarcticum sp. nov., a novel facultative anaerobic, psychrotorelant bacterium isolated from marine sediment of Antarctica.</title>
        <authorList>
            <person name="Watanabe M."/>
            <person name="Kojima H."/>
            <person name="Fukui M."/>
        </authorList>
    </citation>
    <scope>NUCLEOTIDE SEQUENCE [LARGE SCALE GENOMIC DNA]</scope>
    <source>
        <strain evidence="4">SPP2</strain>
    </source>
</reference>
<dbReference type="PANTHER" id="PTHR35532">
    <property type="entry name" value="SIMILAR TO POLYHYDROXYALKANOATE DEPOLYMERASE"/>
    <property type="match status" value="1"/>
</dbReference>
<feature type="domain" description="Carbohydrate-binding" evidence="2">
    <location>
        <begin position="37"/>
        <end position="189"/>
    </location>
</feature>
<dbReference type="Pfam" id="PF06452">
    <property type="entry name" value="CBM9_1"/>
    <property type="match status" value="1"/>
</dbReference>
<evidence type="ECO:0000313" key="3">
    <source>
        <dbReference type="EMBL" id="BAX78595.1"/>
    </source>
</evidence>
<dbReference type="EMBL" id="AP018042">
    <property type="protein sequence ID" value="BAX78595.1"/>
    <property type="molecule type" value="Genomic_DNA"/>
</dbReference>
<organism evidence="3 4">
    <name type="scientific">Labilibaculum antarcticum</name>
    <dbReference type="NCBI Taxonomy" id="1717717"/>
    <lineage>
        <taxon>Bacteria</taxon>
        <taxon>Pseudomonadati</taxon>
        <taxon>Bacteroidota</taxon>
        <taxon>Bacteroidia</taxon>
        <taxon>Marinilabiliales</taxon>
        <taxon>Marinifilaceae</taxon>
        <taxon>Labilibaculum</taxon>
    </lineage>
</organism>
<evidence type="ECO:0000259" key="2">
    <source>
        <dbReference type="Pfam" id="PF06452"/>
    </source>
</evidence>
<keyword evidence="4" id="KW-1185">Reference proteome</keyword>
<dbReference type="AlphaFoldDB" id="A0A1Y1CE40"/>
<evidence type="ECO:0000256" key="1">
    <source>
        <dbReference type="SAM" id="SignalP"/>
    </source>
</evidence>
<dbReference type="Gene3D" id="2.60.40.1190">
    <property type="match status" value="1"/>
</dbReference>
<sequence length="343" mass="39962">MRTTLLIALLLTVFSLGKAQNHPSSYLCYKTSNPINIDGLIDDLEWGDVNWSESFVDIEGDTKPLPTYKTHVKMAWDEDYFYVAAELNEPNVWANLKQRDTVIFYDNDFEVFIDPQGDNHRYYEFEMNALNTIWDLLIAKPYRDGAPAINAWDIKGLKSAVAIYGTINDSSDKDDKWTLEIAFPWEVLKQCAPEQRKPKNGEQWRVNFSRVNWDVKAEKGAYAKCIDPETGKSYPEHNWVWSPQGVVAMHQPETWGYVQFSTTKAGEGSDAFKIDEDYSLKMELVRLYNQQKQYFNKNTSYQKKLESDYPIQVEITKKQFLIYAKGESGKIWYIDHESRIWSE</sequence>
<name>A0A1Y1CE40_9BACT</name>
<dbReference type="InterPro" id="IPR010502">
    <property type="entry name" value="Carb-bd_dom_fam9"/>
</dbReference>
<dbReference type="GO" id="GO:0016052">
    <property type="term" value="P:carbohydrate catabolic process"/>
    <property type="evidence" value="ECO:0007669"/>
    <property type="project" value="InterPro"/>
</dbReference>
<dbReference type="PANTHER" id="PTHR35532:SF5">
    <property type="entry name" value="CARBOHYDRATE-BINDING DOMAIN-CONTAINING PROTEIN"/>
    <property type="match status" value="1"/>
</dbReference>
<feature type="chain" id="PRO_5013322108" description="Carbohydrate-binding domain-containing protein" evidence="1">
    <location>
        <begin position="20"/>
        <end position="343"/>
    </location>
</feature>
<dbReference type="Proteomes" id="UP000218267">
    <property type="component" value="Chromosome"/>
</dbReference>
<dbReference type="CDD" id="cd09620">
    <property type="entry name" value="CBM9_like_3"/>
    <property type="match status" value="1"/>
</dbReference>
<dbReference type="SUPFAM" id="SSF49344">
    <property type="entry name" value="CBD9-like"/>
    <property type="match status" value="1"/>
</dbReference>
<reference evidence="3 4" key="1">
    <citation type="journal article" date="2018" name="Mar. Genomics">
        <title>Complete genome sequence of Marinifilaceae bacterium strain SPP2, isolated from the Antarctic marine sediment.</title>
        <authorList>
            <person name="Watanabe M."/>
            <person name="Kojima H."/>
            <person name="Fukui M."/>
        </authorList>
    </citation>
    <scope>NUCLEOTIDE SEQUENCE [LARGE SCALE GENOMIC DNA]</scope>
    <source>
        <strain evidence="3 4">SPP2</strain>
    </source>
</reference>
<evidence type="ECO:0000313" key="4">
    <source>
        <dbReference type="Proteomes" id="UP000218267"/>
    </source>
</evidence>
<dbReference type="KEGG" id="mbas:ALGA_0200"/>
<dbReference type="OrthoDB" id="100605at2"/>
<gene>
    <name evidence="3" type="ORF">ALGA_0200</name>
</gene>
<accession>A0A1Y1CE40</accession>
<dbReference type="GO" id="GO:0004553">
    <property type="term" value="F:hydrolase activity, hydrolyzing O-glycosyl compounds"/>
    <property type="evidence" value="ECO:0007669"/>
    <property type="project" value="InterPro"/>
</dbReference>
<protein>
    <recommendedName>
        <fullName evidence="2">Carbohydrate-binding domain-containing protein</fullName>
    </recommendedName>
</protein>
<dbReference type="GO" id="GO:0030246">
    <property type="term" value="F:carbohydrate binding"/>
    <property type="evidence" value="ECO:0007669"/>
    <property type="project" value="InterPro"/>
</dbReference>